<dbReference type="InterPro" id="IPR029063">
    <property type="entry name" value="SAM-dependent_MTases_sf"/>
</dbReference>
<dbReference type="RefSeq" id="WP_061141916.1">
    <property type="nucleotide sequence ID" value="NZ_LNNH01000016.1"/>
</dbReference>
<dbReference type="EMBL" id="LNNH01000016">
    <property type="protein sequence ID" value="KWW20485.1"/>
    <property type="molecule type" value="Genomic_DNA"/>
</dbReference>
<evidence type="ECO:0000313" key="5">
    <source>
        <dbReference type="EMBL" id="KWW20485.1"/>
    </source>
</evidence>
<accession>A0A109MZ30</accession>
<comment type="caution">
    <text evidence="5">The sequence shown here is derived from an EMBL/GenBank/DDBJ whole genome shotgun (WGS) entry which is preliminary data.</text>
</comment>
<dbReference type="PANTHER" id="PTHR44942">
    <property type="entry name" value="METHYLTRANSF_11 DOMAIN-CONTAINING PROTEIN"/>
    <property type="match status" value="1"/>
</dbReference>
<dbReference type="InterPro" id="IPR051052">
    <property type="entry name" value="Diverse_substrate_MTase"/>
</dbReference>
<dbReference type="GO" id="GO:0032259">
    <property type="term" value="P:methylation"/>
    <property type="evidence" value="ECO:0007669"/>
    <property type="project" value="UniProtKB-KW"/>
</dbReference>
<sequence length="264" mass="30008">MDVNFGRVAKNYAQYRNDLPMEVMESLKRRGIDFTHKKVADLGSGTGVLSRALDVEGAVVVGVEPSAELIAQAKELDKSEGQVIEYMNSCAESTTLNEGLFDYVTVLRAWHWFNREKTLAEIKRILAGKGKLIVMDSGFISNRKVIADTLQIIKAHMPDGELRPAGAKAQSKQFINGFPVEWFKEWQEHGFDLKETYKFHYEVSFSNEDWCGRVGSLSWLSGFTEKRRNEILHEILTHLGKEYGEILHTIQHGCYITILNQSYS</sequence>
<evidence type="ECO:0000256" key="1">
    <source>
        <dbReference type="ARBA" id="ARBA00008361"/>
    </source>
</evidence>
<keyword evidence="2 5" id="KW-0489">Methyltransferase</keyword>
<dbReference type="PANTHER" id="PTHR44942:SF4">
    <property type="entry name" value="METHYLTRANSFERASE TYPE 11 DOMAIN-CONTAINING PROTEIN"/>
    <property type="match status" value="1"/>
</dbReference>
<dbReference type="Gene3D" id="3.40.50.150">
    <property type="entry name" value="Vaccinia Virus protein VP39"/>
    <property type="match status" value="1"/>
</dbReference>
<dbReference type="AlphaFoldDB" id="A0A109MZ30"/>
<organism evidence="5 6">
    <name type="scientific">Peribacillus simplex</name>
    <dbReference type="NCBI Taxonomy" id="1478"/>
    <lineage>
        <taxon>Bacteria</taxon>
        <taxon>Bacillati</taxon>
        <taxon>Bacillota</taxon>
        <taxon>Bacilli</taxon>
        <taxon>Bacillales</taxon>
        <taxon>Bacillaceae</taxon>
        <taxon>Peribacillus</taxon>
    </lineage>
</organism>
<gene>
    <name evidence="5" type="ORF">AS888_18135</name>
</gene>
<evidence type="ECO:0000259" key="4">
    <source>
        <dbReference type="Pfam" id="PF08241"/>
    </source>
</evidence>
<dbReference type="Proteomes" id="UP000064189">
    <property type="component" value="Unassembled WGS sequence"/>
</dbReference>
<name>A0A109MZ30_9BACI</name>
<evidence type="ECO:0000256" key="2">
    <source>
        <dbReference type="ARBA" id="ARBA00022603"/>
    </source>
</evidence>
<dbReference type="SUPFAM" id="SSF53335">
    <property type="entry name" value="S-adenosyl-L-methionine-dependent methyltransferases"/>
    <property type="match status" value="1"/>
</dbReference>
<keyword evidence="3 5" id="KW-0808">Transferase</keyword>
<feature type="domain" description="Methyltransferase type 11" evidence="4">
    <location>
        <begin position="41"/>
        <end position="134"/>
    </location>
</feature>
<keyword evidence="6" id="KW-1185">Reference proteome</keyword>
<reference evidence="5 6" key="1">
    <citation type="submission" date="2015-11" db="EMBL/GenBank/DDBJ databases">
        <title>Genome Sequence of Bacillus simplex strain VanAntwerpen2.</title>
        <authorList>
            <person name="Couger M.B."/>
        </authorList>
    </citation>
    <scope>NUCLEOTIDE SEQUENCE [LARGE SCALE GENOMIC DNA]</scope>
    <source>
        <strain evidence="5 6">VanAntwerpen02</strain>
    </source>
</reference>
<protein>
    <submittedName>
        <fullName evidence="5">Methyltransferase type 11</fullName>
    </submittedName>
</protein>
<dbReference type="Pfam" id="PF08241">
    <property type="entry name" value="Methyltransf_11"/>
    <property type="match status" value="1"/>
</dbReference>
<evidence type="ECO:0000313" key="6">
    <source>
        <dbReference type="Proteomes" id="UP000064189"/>
    </source>
</evidence>
<evidence type="ECO:0000256" key="3">
    <source>
        <dbReference type="ARBA" id="ARBA00022679"/>
    </source>
</evidence>
<dbReference type="GO" id="GO:0008757">
    <property type="term" value="F:S-adenosylmethionine-dependent methyltransferase activity"/>
    <property type="evidence" value="ECO:0007669"/>
    <property type="project" value="InterPro"/>
</dbReference>
<dbReference type="InterPro" id="IPR013216">
    <property type="entry name" value="Methyltransf_11"/>
</dbReference>
<comment type="similarity">
    <text evidence="1">Belongs to the methyltransferase superfamily.</text>
</comment>
<proteinExistence type="inferred from homology"/>